<evidence type="ECO:0000256" key="3">
    <source>
        <dbReference type="SAM" id="MobiDB-lite"/>
    </source>
</evidence>
<evidence type="ECO:0000256" key="1">
    <source>
        <dbReference type="ARBA" id="ARBA00006056"/>
    </source>
</evidence>
<dbReference type="SUPFAM" id="SSF89733">
    <property type="entry name" value="L-sulfolactate dehydrogenase-like"/>
    <property type="match status" value="1"/>
</dbReference>
<dbReference type="AlphaFoldDB" id="A0A1I4VWT0"/>
<dbReference type="OrthoDB" id="924592at2"/>
<dbReference type="Proteomes" id="UP000199611">
    <property type="component" value="Unassembled WGS sequence"/>
</dbReference>
<keyword evidence="5" id="KW-1185">Reference proteome</keyword>
<evidence type="ECO:0000313" key="5">
    <source>
        <dbReference type="Proteomes" id="UP000199611"/>
    </source>
</evidence>
<dbReference type="GO" id="GO:0016491">
    <property type="term" value="F:oxidoreductase activity"/>
    <property type="evidence" value="ECO:0007669"/>
    <property type="project" value="UniProtKB-KW"/>
</dbReference>
<reference evidence="4 5" key="1">
    <citation type="submission" date="2016-10" db="EMBL/GenBank/DDBJ databases">
        <authorList>
            <person name="de Groot N.N."/>
        </authorList>
    </citation>
    <scope>NUCLEOTIDE SEQUENCE [LARGE SCALE GENOMIC DNA]</scope>
    <source>
        <strain evidence="4 5">DSM 9990</strain>
    </source>
</reference>
<dbReference type="PANTHER" id="PTHR11091">
    <property type="entry name" value="OXIDOREDUCTASE-RELATED"/>
    <property type="match status" value="1"/>
</dbReference>
<comment type="similarity">
    <text evidence="1">Belongs to the LDH2/MDH2 oxidoreductase family.</text>
</comment>
<dbReference type="Gene3D" id="1.10.1530.10">
    <property type="match status" value="1"/>
</dbReference>
<sequence>MRVRKEVLLQGVSKILQALGASEEEAAITTGVLVEADMRGISTHGCVYVPLIANRVKAGVLQLPTTVRVIKDENALAHLDGGNGLGPVAAFRAMAICIEKARRYGVGFALVRNTNHIGFLGYYTHMAALEGMFGLCMTNAAPSMAPWGGAEPIMGSNPISMAVPWNDDDTVVLDMSSSVVARGKIRQAARRGEAIPPGWALDSEGRPTTDAGEALKGTLLPIGGPKGYGLAFFVDVIAGILSGSQFGPFLRTFHKPLGPTGVGAAFMALDISRVMPLEKFRSTLSLYADIIRNSRKARGVERIFLPGEIEAERARHSLKNGIAVDDRVIDSLNRLLEEKGISFRIEGEENGKDSQGQLPNGIMEN</sequence>
<dbReference type="EMBL" id="FOUU01000012">
    <property type="protein sequence ID" value="SFN05721.1"/>
    <property type="molecule type" value="Genomic_DNA"/>
</dbReference>
<dbReference type="Gene3D" id="3.30.1370.60">
    <property type="entry name" value="Hypothetical oxidoreductase yiak, domain 2"/>
    <property type="match status" value="1"/>
</dbReference>
<dbReference type="InterPro" id="IPR043144">
    <property type="entry name" value="Mal/L-sulf/L-lact_DH-like_ah"/>
</dbReference>
<protein>
    <submittedName>
        <fullName evidence="4">Malate/lactate/ureidoglycolate dehydrogenase, LDH2 family</fullName>
    </submittedName>
</protein>
<evidence type="ECO:0000313" key="4">
    <source>
        <dbReference type="EMBL" id="SFN05721.1"/>
    </source>
</evidence>
<name>A0A1I4VWT0_9BACT</name>
<gene>
    <name evidence="4" type="ORF">SAMN05660836_02494</name>
</gene>
<organism evidence="4 5">
    <name type="scientific">Thermodesulforhabdus norvegica</name>
    <dbReference type="NCBI Taxonomy" id="39841"/>
    <lineage>
        <taxon>Bacteria</taxon>
        <taxon>Pseudomonadati</taxon>
        <taxon>Thermodesulfobacteriota</taxon>
        <taxon>Syntrophobacteria</taxon>
        <taxon>Syntrophobacterales</taxon>
        <taxon>Thermodesulforhabdaceae</taxon>
        <taxon>Thermodesulforhabdus</taxon>
    </lineage>
</organism>
<evidence type="ECO:0000256" key="2">
    <source>
        <dbReference type="ARBA" id="ARBA00023002"/>
    </source>
</evidence>
<accession>A0A1I4VWT0</accession>
<keyword evidence="2" id="KW-0560">Oxidoreductase</keyword>
<proteinExistence type="inferred from homology"/>
<dbReference type="InterPro" id="IPR036111">
    <property type="entry name" value="Mal/L-sulfo/L-lacto_DH-like_sf"/>
</dbReference>
<dbReference type="RefSeq" id="WP_093396228.1">
    <property type="nucleotide sequence ID" value="NZ_FOUU01000012.1"/>
</dbReference>
<dbReference type="InterPro" id="IPR043143">
    <property type="entry name" value="Mal/L-sulf/L-lact_DH-like_NADP"/>
</dbReference>
<dbReference type="PANTHER" id="PTHR11091:SF0">
    <property type="entry name" value="MALATE DEHYDROGENASE"/>
    <property type="match status" value="1"/>
</dbReference>
<dbReference type="InterPro" id="IPR003767">
    <property type="entry name" value="Malate/L-lactate_DH-like"/>
</dbReference>
<dbReference type="STRING" id="39841.SAMN05660836_02494"/>
<dbReference type="Pfam" id="PF02615">
    <property type="entry name" value="Ldh_2"/>
    <property type="match status" value="1"/>
</dbReference>
<feature type="region of interest" description="Disordered" evidence="3">
    <location>
        <begin position="346"/>
        <end position="365"/>
    </location>
</feature>